<gene>
    <name evidence="1" type="ORF">SEVIR_3G211000v2</name>
</gene>
<accession>A0A4U6VBI7</accession>
<dbReference type="Proteomes" id="UP000298652">
    <property type="component" value="Chromosome 3"/>
</dbReference>
<dbReference type="AlphaFoldDB" id="A0A4U6VBI7"/>
<sequence>MASDLFAAGRSPSLLLAAAVPSYGARIHGRRAPACGHGEAALSSLLEPPDAWRAGGGVPIWRGCADASHHSGRKRTRTTA</sequence>
<evidence type="ECO:0000313" key="2">
    <source>
        <dbReference type="Proteomes" id="UP000298652"/>
    </source>
</evidence>
<name>A0A4U6VBI7_SETVI</name>
<protein>
    <submittedName>
        <fullName evidence="1">Uncharacterized protein</fullName>
    </submittedName>
</protein>
<proteinExistence type="predicted"/>
<dbReference type="Gramene" id="TKW26751">
    <property type="protein sequence ID" value="TKW26751"/>
    <property type="gene ID" value="SEVIR_3G211000v2"/>
</dbReference>
<evidence type="ECO:0000313" key="1">
    <source>
        <dbReference type="EMBL" id="TKW26751.1"/>
    </source>
</evidence>
<reference evidence="1" key="1">
    <citation type="submission" date="2019-03" db="EMBL/GenBank/DDBJ databases">
        <title>WGS assembly of Setaria viridis.</title>
        <authorList>
            <person name="Huang P."/>
            <person name="Jenkins J."/>
            <person name="Grimwood J."/>
            <person name="Barry K."/>
            <person name="Healey A."/>
            <person name="Mamidi S."/>
            <person name="Sreedasyam A."/>
            <person name="Shu S."/>
            <person name="Feldman M."/>
            <person name="Wu J."/>
            <person name="Yu Y."/>
            <person name="Chen C."/>
            <person name="Johnson J."/>
            <person name="Rokhsar D."/>
            <person name="Baxter I."/>
            <person name="Schmutz J."/>
            <person name="Brutnell T."/>
            <person name="Kellogg E."/>
        </authorList>
    </citation>
    <scope>NUCLEOTIDE SEQUENCE [LARGE SCALE GENOMIC DNA]</scope>
</reference>
<organism evidence="1 2">
    <name type="scientific">Setaria viridis</name>
    <name type="common">Green bristlegrass</name>
    <name type="synonym">Setaria italica subsp. viridis</name>
    <dbReference type="NCBI Taxonomy" id="4556"/>
    <lineage>
        <taxon>Eukaryota</taxon>
        <taxon>Viridiplantae</taxon>
        <taxon>Streptophyta</taxon>
        <taxon>Embryophyta</taxon>
        <taxon>Tracheophyta</taxon>
        <taxon>Spermatophyta</taxon>
        <taxon>Magnoliopsida</taxon>
        <taxon>Liliopsida</taxon>
        <taxon>Poales</taxon>
        <taxon>Poaceae</taxon>
        <taxon>PACMAD clade</taxon>
        <taxon>Panicoideae</taxon>
        <taxon>Panicodae</taxon>
        <taxon>Paniceae</taxon>
        <taxon>Cenchrinae</taxon>
        <taxon>Setaria</taxon>
    </lineage>
</organism>
<keyword evidence="2" id="KW-1185">Reference proteome</keyword>
<dbReference type="EMBL" id="CM016554">
    <property type="protein sequence ID" value="TKW26751.1"/>
    <property type="molecule type" value="Genomic_DNA"/>
</dbReference>